<accession>A0A8T1W4N1</accession>
<evidence type="ECO:0000256" key="1">
    <source>
        <dbReference type="SAM" id="Phobius"/>
    </source>
</evidence>
<dbReference type="OrthoDB" id="108146at2759"/>
<organism evidence="2 3">
    <name type="scientific">Phytophthora pseudosyringae</name>
    <dbReference type="NCBI Taxonomy" id="221518"/>
    <lineage>
        <taxon>Eukaryota</taxon>
        <taxon>Sar</taxon>
        <taxon>Stramenopiles</taxon>
        <taxon>Oomycota</taxon>
        <taxon>Peronosporomycetes</taxon>
        <taxon>Peronosporales</taxon>
        <taxon>Peronosporaceae</taxon>
        <taxon>Phytophthora</taxon>
    </lineage>
</organism>
<keyword evidence="1" id="KW-0812">Transmembrane</keyword>
<proteinExistence type="predicted"/>
<dbReference type="AlphaFoldDB" id="A0A8T1W4N1"/>
<evidence type="ECO:0008006" key="4">
    <source>
        <dbReference type="Google" id="ProtNLM"/>
    </source>
</evidence>
<dbReference type="EMBL" id="JAGDFM010000064">
    <property type="protein sequence ID" value="KAG7388226.1"/>
    <property type="molecule type" value="Genomic_DNA"/>
</dbReference>
<protein>
    <recommendedName>
        <fullName evidence="4">Transmembrane protein</fullName>
    </recommendedName>
</protein>
<evidence type="ECO:0000313" key="2">
    <source>
        <dbReference type="EMBL" id="KAG7388226.1"/>
    </source>
</evidence>
<reference evidence="2" key="1">
    <citation type="submission" date="2021-02" db="EMBL/GenBank/DDBJ databases">
        <authorList>
            <person name="Palmer J.M."/>
        </authorList>
    </citation>
    <scope>NUCLEOTIDE SEQUENCE</scope>
    <source>
        <strain evidence="2">SCRP734</strain>
    </source>
</reference>
<sequence>MAALVLLQEVVPLQDPSKGWRANYGFWIRLAILGGAPVAGMAAFIKFMIPGVAISLRQLALISTGQAILYPMVGMAVAELWVFPIPFIVLSLIGLYVAIFAGLFRVVVGRQAIGHMATHKDELILLMSFISSQAGMAVTYAGFEVLFDAATDTNFELPVLLLLPLIKVVMKNIVSRCIVHMKDMVPEAVIFTVDFFNSMYLATCMQNSSSPTTLAAMMVIDFTQTAVSLHSLHHHTDTILSRLHHACDDAAGDGSLLPAVSSLCRDTSKFEQQCRAGIVLHSCIPHKVSGEGRKLLETLKAIPGNGIPTLPHFHTPRLREFGASFRLLEHTRAASSPSSPKSMWPCASRSVTKVKPIPDPENVARTAERSRTSGLRTGQHRKLLAETLEVLFTSECLILTEYLESVIPILYGSFILLVVHLPSAQYHIDLVGVTRDNVGETIGSVFIYALLELISFVTLAVLMLRNCRVHALYHLAFVLETQMLLVQVKLTTWVLMAFSFRVVHFGKLSRNPGQYLSFVLG</sequence>
<feature type="transmembrane region" description="Helical" evidence="1">
    <location>
        <begin position="445"/>
        <end position="464"/>
    </location>
</feature>
<feature type="transmembrane region" description="Helical" evidence="1">
    <location>
        <begin position="83"/>
        <end position="103"/>
    </location>
</feature>
<keyword evidence="1" id="KW-1133">Transmembrane helix</keyword>
<feature type="transmembrane region" description="Helical" evidence="1">
    <location>
        <begin position="59"/>
        <end position="77"/>
    </location>
</feature>
<evidence type="ECO:0000313" key="3">
    <source>
        <dbReference type="Proteomes" id="UP000694044"/>
    </source>
</evidence>
<comment type="caution">
    <text evidence="2">The sequence shown here is derived from an EMBL/GenBank/DDBJ whole genome shotgun (WGS) entry which is preliminary data.</text>
</comment>
<gene>
    <name evidence="2" type="ORF">PHYPSEUDO_012884</name>
</gene>
<feature type="transmembrane region" description="Helical" evidence="1">
    <location>
        <begin position="26"/>
        <end position="47"/>
    </location>
</feature>
<keyword evidence="1" id="KW-0472">Membrane</keyword>
<feature type="transmembrane region" description="Helical" evidence="1">
    <location>
        <begin position="155"/>
        <end position="174"/>
    </location>
</feature>
<keyword evidence="3" id="KW-1185">Reference proteome</keyword>
<feature type="transmembrane region" description="Helical" evidence="1">
    <location>
        <begin position="484"/>
        <end position="503"/>
    </location>
</feature>
<feature type="transmembrane region" description="Helical" evidence="1">
    <location>
        <begin position="123"/>
        <end position="143"/>
    </location>
</feature>
<dbReference type="Proteomes" id="UP000694044">
    <property type="component" value="Unassembled WGS sequence"/>
</dbReference>
<name>A0A8T1W4N1_9STRA</name>